<dbReference type="EMBL" id="CDMZ01000773">
    <property type="protein sequence ID" value="CEM21210.1"/>
    <property type="molecule type" value="Genomic_DNA"/>
</dbReference>
<feature type="compositionally biased region" description="Gly residues" evidence="1">
    <location>
        <begin position="1050"/>
        <end position="1063"/>
    </location>
</feature>
<dbReference type="GO" id="GO:0005737">
    <property type="term" value="C:cytoplasm"/>
    <property type="evidence" value="ECO:0007669"/>
    <property type="project" value="TreeGrafter"/>
</dbReference>
<evidence type="ECO:0000313" key="3">
    <source>
        <dbReference type="EMBL" id="CEM21210.1"/>
    </source>
</evidence>
<dbReference type="GO" id="GO:0008017">
    <property type="term" value="F:microtubule binding"/>
    <property type="evidence" value="ECO:0007669"/>
    <property type="project" value="TreeGrafter"/>
</dbReference>
<reference evidence="3" key="1">
    <citation type="submission" date="2014-11" db="EMBL/GenBank/DDBJ databases">
        <authorList>
            <person name="Otto D Thomas"/>
            <person name="Naeem Raeece"/>
        </authorList>
    </citation>
    <scope>NUCLEOTIDE SEQUENCE</scope>
</reference>
<dbReference type="InterPro" id="IPR027417">
    <property type="entry name" value="P-loop_NTPase"/>
</dbReference>
<dbReference type="VEuPathDB" id="CryptoDB:Cvel_529"/>
<dbReference type="InterPro" id="IPR045063">
    <property type="entry name" value="Dynamin_N"/>
</dbReference>
<feature type="compositionally biased region" description="Basic and acidic residues" evidence="1">
    <location>
        <begin position="993"/>
        <end position="1004"/>
    </location>
</feature>
<feature type="compositionally biased region" description="Gly residues" evidence="1">
    <location>
        <begin position="1007"/>
        <end position="1029"/>
    </location>
</feature>
<feature type="region of interest" description="Disordered" evidence="1">
    <location>
        <begin position="992"/>
        <end position="1032"/>
    </location>
</feature>
<feature type="compositionally biased region" description="Low complexity" evidence="1">
    <location>
        <begin position="679"/>
        <end position="696"/>
    </location>
</feature>
<feature type="compositionally biased region" description="Basic and acidic residues" evidence="1">
    <location>
        <begin position="641"/>
        <end position="656"/>
    </location>
</feature>
<evidence type="ECO:0000259" key="2">
    <source>
        <dbReference type="Pfam" id="PF00350"/>
    </source>
</evidence>
<dbReference type="GO" id="GO:0005874">
    <property type="term" value="C:microtubule"/>
    <property type="evidence" value="ECO:0007669"/>
    <property type="project" value="TreeGrafter"/>
</dbReference>
<gene>
    <name evidence="3" type="ORF">Cvel_529</name>
</gene>
<feature type="compositionally biased region" description="Basic and acidic residues" evidence="1">
    <location>
        <begin position="828"/>
        <end position="839"/>
    </location>
</feature>
<dbReference type="AlphaFoldDB" id="A0A0G4G0Q9"/>
<proteinExistence type="predicted"/>
<dbReference type="Gene3D" id="3.40.50.300">
    <property type="entry name" value="P-loop containing nucleotide triphosphate hydrolases"/>
    <property type="match status" value="1"/>
</dbReference>
<dbReference type="Pfam" id="PF00350">
    <property type="entry name" value="Dynamin_N"/>
    <property type="match status" value="1"/>
</dbReference>
<dbReference type="PRINTS" id="PR00195">
    <property type="entry name" value="DYNAMIN"/>
</dbReference>
<feature type="domain" description="Dynamin N-terminal" evidence="2">
    <location>
        <begin position="55"/>
        <end position="206"/>
    </location>
</feature>
<feature type="region of interest" description="Disordered" evidence="1">
    <location>
        <begin position="828"/>
        <end position="870"/>
    </location>
</feature>
<feature type="compositionally biased region" description="Low complexity" evidence="1">
    <location>
        <begin position="852"/>
        <end position="864"/>
    </location>
</feature>
<dbReference type="GO" id="GO:0003924">
    <property type="term" value="F:GTPase activity"/>
    <property type="evidence" value="ECO:0007669"/>
    <property type="project" value="TreeGrafter"/>
</dbReference>
<dbReference type="PANTHER" id="PTHR11566">
    <property type="entry name" value="DYNAMIN"/>
    <property type="match status" value="1"/>
</dbReference>
<name>A0A0G4G0Q9_9ALVE</name>
<sequence length="1115" mass="121819">MSASRESPSTGGDRLSSHTDVGGLPNLKSLQNLYTCFVECAELLDPSLSDAIPRINIVGIQSAGKTSLIEYFTKFPVGFTNQRTGTRCPVLYKMQRDENVPAERPEISLKLPGEQEFSLVGDTLVELLCDHMQSLERSSIKFSAEEVHVQIRSSEVHDAVFIDLPGLIPNPPESRRDEARQVKELVAGFVRRPANVFVCVLKCTEQPETITDLQSIREIFESPHIAGAPAPISDWADRTTLIVNKFDQQCRNLKTAPDANDFFENARRAGDQRYFFVTLQPHSTWHRDSATIAEQVERLSSIQEAEAGLHDAWKETLAERHLWDEGNDLMLGMQQAGKAVVNLWLQPFIDRFPEMLAVLQSRKSSLKEKEARLERTIVESDPKRLRGLCANFVQDFKDHVLLLQTLSPAPSVPRAVGRHHLYTVKDCGRTFGDDLKSASRMRHSQTFGWEQYIDLERLQSSDHLGGSGQRLGEDLKRRMLGESAHRRARDVFKYMLFANGPSTFDDDEIYNVGRIAENGTDNFQTEKVAIRLARCSLAKAGAGIDWLCHLILEICVAQVSNVFAYLLNSKGPYTPLRPLGQFFNLVRDCYRAVVARQLEDLKRSFRMHLQMSEAYIPHDIITQDLLSLTLAARADTLARPQADRDKLEQRGVDRGDSAGAAGGGGGSGGPRPGSGGPATNGATGPPGPSLSAAASAAGASLVPEVKKQGRYLQEERKSDPEPERWKQKAHAIGELVGFMDSWAQRRTFNVADFIEGGFVTLRPQESAAVDFHYLRRVADMYYRAVMSKQCFFFDCFMQTHFRESISKDANGALHVALRRLVRGEEEERERQLLHKEKENGTAGLHGAGGGEEMAAAWSDPSSAQAPPPPSLPVPLTALSFSPTADLFPAESLPELVLRDHHLFAGGVGAVARQRMESELKKVRDELRVLEALDGKVSAVTAGLPGLFHLLSANSSSSSHHQSMHPYGGLEAAAAAAVGDEWQFGYEAGAMGMGRRERGREDQKARGGRGSARGMMGGFPSGFPGRGGVTATGATETPEVVSEFEFDGVEEGGGGDLGHGGARGHGSRASVGRFSSHRGSSGGGLSGHPRTLRFNGNAGGRNPPTAASTGAGGHFL</sequence>
<dbReference type="InterPro" id="IPR022812">
    <property type="entry name" value="Dynamin"/>
</dbReference>
<feature type="compositionally biased region" description="Polar residues" evidence="1">
    <location>
        <begin position="1"/>
        <end position="10"/>
    </location>
</feature>
<feature type="region of interest" description="Disordered" evidence="1">
    <location>
        <begin position="640"/>
        <end position="696"/>
    </location>
</feature>
<dbReference type="SUPFAM" id="SSF52540">
    <property type="entry name" value="P-loop containing nucleoside triphosphate hydrolases"/>
    <property type="match status" value="1"/>
</dbReference>
<feature type="region of interest" description="Disordered" evidence="1">
    <location>
        <begin position="1047"/>
        <end position="1115"/>
    </location>
</feature>
<evidence type="ECO:0000256" key="1">
    <source>
        <dbReference type="SAM" id="MobiDB-lite"/>
    </source>
</evidence>
<dbReference type="GO" id="GO:0016020">
    <property type="term" value="C:membrane"/>
    <property type="evidence" value="ECO:0007669"/>
    <property type="project" value="TreeGrafter"/>
</dbReference>
<feature type="compositionally biased region" description="Gly residues" evidence="1">
    <location>
        <begin position="660"/>
        <end position="678"/>
    </location>
</feature>
<organism evidence="3">
    <name type="scientific">Chromera velia CCMP2878</name>
    <dbReference type="NCBI Taxonomy" id="1169474"/>
    <lineage>
        <taxon>Eukaryota</taxon>
        <taxon>Sar</taxon>
        <taxon>Alveolata</taxon>
        <taxon>Colpodellida</taxon>
        <taxon>Chromeraceae</taxon>
        <taxon>Chromera</taxon>
    </lineage>
</organism>
<protein>
    <recommendedName>
        <fullName evidence="2">Dynamin N-terminal domain-containing protein</fullName>
    </recommendedName>
</protein>
<feature type="compositionally biased region" description="Low complexity" evidence="1">
    <location>
        <begin position="1066"/>
        <end position="1078"/>
    </location>
</feature>
<accession>A0A0G4G0Q9</accession>
<feature type="region of interest" description="Disordered" evidence="1">
    <location>
        <begin position="1"/>
        <end position="21"/>
    </location>
</feature>